<gene>
    <name evidence="6" type="ORF">RUMLAC_02784</name>
</gene>
<dbReference type="PROSITE" id="PS01124">
    <property type="entry name" value="HTH_ARAC_FAMILY_2"/>
    <property type="match status" value="1"/>
</dbReference>
<dbReference type="Proteomes" id="UP000003254">
    <property type="component" value="Unassembled WGS sequence"/>
</dbReference>
<feature type="region of interest" description="Disordered" evidence="4">
    <location>
        <begin position="284"/>
        <end position="303"/>
    </location>
</feature>
<dbReference type="SUPFAM" id="SSF46689">
    <property type="entry name" value="Homeodomain-like"/>
    <property type="match status" value="2"/>
</dbReference>
<dbReference type="GO" id="GO:0003700">
    <property type="term" value="F:DNA-binding transcription factor activity"/>
    <property type="evidence" value="ECO:0007669"/>
    <property type="project" value="InterPro"/>
</dbReference>
<dbReference type="CDD" id="cd06986">
    <property type="entry name" value="cupin_MmsR-like_N"/>
    <property type="match status" value="1"/>
</dbReference>
<keyword evidence="3" id="KW-0804">Transcription</keyword>
<dbReference type="Pfam" id="PF02311">
    <property type="entry name" value="AraC_binding"/>
    <property type="match status" value="1"/>
</dbReference>
<dbReference type="eggNOG" id="COG2207">
    <property type="taxonomic scope" value="Bacteria"/>
</dbReference>
<evidence type="ECO:0000256" key="2">
    <source>
        <dbReference type="ARBA" id="ARBA00023125"/>
    </source>
</evidence>
<evidence type="ECO:0000256" key="4">
    <source>
        <dbReference type="SAM" id="MobiDB-lite"/>
    </source>
</evidence>
<comment type="caution">
    <text evidence="6">The sequence shown here is derived from an EMBL/GenBank/DDBJ whole genome shotgun (WGS) entry which is preliminary data.</text>
</comment>
<dbReference type="Gene3D" id="1.10.10.60">
    <property type="entry name" value="Homeodomain-like"/>
    <property type="match status" value="2"/>
</dbReference>
<evidence type="ECO:0000313" key="6">
    <source>
        <dbReference type="EMBL" id="EDY31446.1"/>
    </source>
</evidence>
<reference evidence="6 7" key="1">
    <citation type="submission" date="2008-08" db="EMBL/GenBank/DDBJ databases">
        <title>Draft genome sequence of Ruminococcus lactaris ATCC 29176.</title>
        <authorList>
            <person name="Sudarsanam P."/>
            <person name="Ley R."/>
            <person name="Guruge J."/>
            <person name="Turnbaugh P.J."/>
            <person name="Mahowald M."/>
            <person name="Liep D."/>
            <person name="Gordon J."/>
        </authorList>
    </citation>
    <scope>NUCLEOTIDE SEQUENCE [LARGE SCALE GENOMIC DNA]</scope>
    <source>
        <strain evidence="6 7">ATCC 29176</strain>
    </source>
</reference>
<keyword evidence="1" id="KW-0805">Transcription regulation</keyword>
<dbReference type="PANTHER" id="PTHR43280:SF30">
    <property type="entry name" value="MMSAB OPERON REGULATORY PROTEIN"/>
    <property type="match status" value="1"/>
</dbReference>
<evidence type="ECO:0000313" key="7">
    <source>
        <dbReference type="Proteomes" id="UP000003254"/>
    </source>
</evidence>
<feature type="domain" description="HTH araC/xylS-type" evidence="5">
    <location>
        <begin position="189"/>
        <end position="287"/>
    </location>
</feature>
<organism evidence="6 7">
    <name type="scientific">[Ruminococcus] lactaris ATCC 29176</name>
    <dbReference type="NCBI Taxonomy" id="471875"/>
    <lineage>
        <taxon>Bacteria</taxon>
        <taxon>Bacillati</taxon>
        <taxon>Bacillota</taxon>
        <taxon>Clostridia</taxon>
        <taxon>Lachnospirales</taxon>
        <taxon>Lachnospiraceae</taxon>
        <taxon>Mediterraneibacter</taxon>
    </lineage>
</organism>
<keyword evidence="7" id="KW-1185">Reference proteome</keyword>
<accession>B5CTG1</accession>
<proteinExistence type="predicted"/>
<dbReference type="InterPro" id="IPR009057">
    <property type="entry name" value="Homeodomain-like_sf"/>
</dbReference>
<dbReference type="HOGENOM" id="CLU_000445_88_6_9"/>
<dbReference type="PROSITE" id="PS00041">
    <property type="entry name" value="HTH_ARAC_FAMILY_1"/>
    <property type="match status" value="1"/>
</dbReference>
<sequence length="303" mass="34932">MIKDGAKTGGWFMSDSYKHSYIVGENLLNSLSVYNVGYQKCDPEYQWGPGVRDHYCIHHIFSGSGSYMIGEKQIRLKEGDTFILYPGVEVRYCADREKPWEYGWAGFMGTDAASIIRNTDFTKKIPYIPAGKIPDRKIREGLQKIYDVKGNTYEAAVAMTGALYSFLAVFMHYHESEVPERDARMMYVEKAENYIETNYSYPVTVEDVADYVGISRSHLFRSFQTYMNCSPKEFLSQYRIKQACRLLKETDLSVSAIAYSVGFENNLYFSKAFRKQKQISPTLYREKHRNYTGSGTGMERRAD</sequence>
<dbReference type="Gene3D" id="2.60.120.280">
    <property type="entry name" value="Regulatory protein AraC"/>
    <property type="match status" value="1"/>
</dbReference>
<dbReference type="EMBL" id="ABOU02000058">
    <property type="protein sequence ID" value="EDY31446.1"/>
    <property type="molecule type" value="Genomic_DNA"/>
</dbReference>
<dbReference type="InterPro" id="IPR003313">
    <property type="entry name" value="AraC-bd"/>
</dbReference>
<evidence type="ECO:0000259" key="5">
    <source>
        <dbReference type="PROSITE" id="PS01124"/>
    </source>
</evidence>
<dbReference type="InterPro" id="IPR018062">
    <property type="entry name" value="HTH_AraC-typ_CS"/>
</dbReference>
<evidence type="ECO:0000256" key="3">
    <source>
        <dbReference type="ARBA" id="ARBA00023163"/>
    </source>
</evidence>
<evidence type="ECO:0000256" key="1">
    <source>
        <dbReference type="ARBA" id="ARBA00023015"/>
    </source>
</evidence>
<dbReference type="GO" id="GO:0043565">
    <property type="term" value="F:sequence-specific DNA binding"/>
    <property type="evidence" value="ECO:0007669"/>
    <property type="project" value="InterPro"/>
</dbReference>
<dbReference type="SMART" id="SM00342">
    <property type="entry name" value="HTH_ARAC"/>
    <property type="match status" value="1"/>
</dbReference>
<dbReference type="Pfam" id="PF12833">
    <property type="entry name" value="HTH_18"/>
    <property type="match status" value="1"/>
</dbReference>
<dbReference type="SUPFAM" id="SSF51215">
    <property type="entry name" value="Regulatory protein AraC"/>
    <property type="match status" value="1"/>
</dbReference>
<dbReference type="AlphaFoldDB" id="B5CTG1"/>
<protein>
    <submittedName>
        <fullName evidence="6">Transcriptional regulator, AraC family</fullName>
    </submittedName>
</protein>
<keyword evidence="2" id="KW-0238">DNA-binding</keyword>
<dbReference type="InterPro" id="IPR037923">
    <property type="entry name" value="HTH-like"/>
</dbReference>
<dbReference type="PANTHER" id="PTHR43280">
    <property type="entry name" value="ARAC-FAMILY TRANSCRIPTIONAL REGULATOR"/>
    <property type="match status" value="1"/>
</dbReference>
<dbReference type="InterPro" id="IPR018060">
    <property type="entry name" value="HTH_AraC"/>
</dbReference>
<reference evidence="6 7" key="2">
    <citation type="submission" date="2008-08" db="EMBL/GenBank/DDBJ databases">
        <authorList>
            <person name="Fulton L."/>
            <person name="Clifton S."/>
            <person name="Fulton B."/>
            <person name="Xu J."/>
            <person name="Minx P."/>
            <person name="Pepin K.H."/>
            <person name="Johnson M."/>
            <person name="Bhonagiri V."/>
            <person name="Nash W.E."/>
            <person name="Mardis E.R."/>
            <person name="Wilson R.K."/>
        </authorList>
    </citation>
    <scope>NUCLEOTIDE SEQUENCE [LARGE SCALE GENOMIC DNA]</scope>
    <source>
        <strain evidence="6 7">ATCC 29176</strain>
    </source>
</reference>
<name>B5CTG1_9FIRM</name>